<evidence type="ECO:0000256" key="1">
    <source>
        <dbReference type="SAM" id="MobiDB-lite"/>
    </source>
</evidence>
<feature type="region of interest" description="Disordered" evidence="1">
    <location>
        <begin position="108"/>
        <end position="184"/>
    </location>
</feature>
<dbReference type="PANTHER" id="PTHR38463">
    <property type="entry name" value="STRESS RESPONSE PROTEIN YSNF"/>
    <property type="match status" value="1"/>
</dbReference>
<dbReference type="InterPro" id="IPR014747">
    <property type="entry name" value="Bac_photo_RC_H_C"/>
</dbReference>
<organism evidence="4 5">
    <name type="scientific">Glutamicibacter creatinolyticus</name>
    <dbReference type="NCBI Taxonomy" id="162496"/>
    <lineage>
        <taxon>Bacteria</taxon>
        <taxon>Bacillati</taxon>
        <taxon>Actinomycetota</taxon>
        <taxon>Actinomycetes</taxon>
        <taxon>Micrococcales</taxon>
        <taxon>Micrococcaceae</taxon>
        <taxon>Glutamicibacter</taxon>
    </lineage>
</organism>
<protein>
    <submittedName>
        <fullName evidence="4">Stress response protein YsnF</fullName>
    </submittedName>
</protein>
<dbReference type="GO" id="GO:0030077">
    <property type="term" value="C:plasma membrane light-harvesting complex"/>
    <property type="evidence" value="ECO:0007669"/>
    <property type="project" value="InterPro"/>
</dbReference>
<feature type="compositionally biased region" description="Basic and acidic residues" evidence="1">
    <location>
        <begin position="220"/>
        <end position="229"/>
    </location>
</feature>
<dbReference type="InterPro" id="IPR019060">
    <property type="entry name" value="DUF2382"/>
</dbReference>
<sequence>MINKNQIDELLNTGGTVVGSDGEKIGKFGQVFLDDQTGEPQWVTVRTGLFGMSESFVPLDEASVHGDTVTVPFDKQIVKDAPRIDDEDGHLSPADEQELYRYYNRSYDRQQSVDQRTGRESAGQLPADPNDTALAGGVGNDRLEDDRLAGDRLGTDRTADAGVGFDDRDTVGRDRDAGEGMTRSEEQLRVGTENVETGRARLRKYVVTENVTTTVPVSHEEVRVEREPITDADAAGTVRGGELGEEEQEVTLHAERPVVDKEAVPVEKVRLDTETVTDEEKVTEQVRKERIEAEGDGDIIDPETGERTRRTDR</sequence>
<name>A0A5B7WRV4_9MICC</name>
<feature type="compositionally biased region" description="Basic and acidic residues" evidence="1">
    <location>
        <begin position="250"/>
        <end position="259"/>
    </location>
</feature>
<dbReference type="AlphaFoldDB" id="A0A5B7WRV4"/>
<feature type="domain" description="PRC-barrel" evidence="2">
    <location>
        <begin position="16"/>
        <end position="75"/>
    </location>
</feature>
<evidence type="ECO:0000259" key="2">
    <source>
        <dbReference type="Pfam" id="PF05239"/>
    </source>
</evidence>
<dbReference type="Pfam" id="PF09557">
    <property type="entry name" value="DUF2382"/>
    <property type="match status" value="1"/>
</dbReference>
<keyword evidence="5" id="KW-1185">Reference proteome</keyword>
<evidence type="ECO:0000313" key="5">
    <source>
        <dbReference type="Proteomes" id="UP000307000"/>
    </source>
</evidence>
<reference evidence="4 5" key="1">
    <citation type="submission" date="2018-12" db="EMBL/GenBank/DDBJ databases">
        <title>Complete Genome Sequence of Glutamicibacter creatinolyticus strain LGCM259,isolated from an abscess of a 12-year-old mare in Italy.</title>
        <authorList>
            <person name="Santos R.G."/>
            <person name="Silva A.L."/>
            <person name="Seyffert N."/>
            <person name="Castro T.L.P."/>
            <person name="Attili A.R."/>
            <person name="Rifici C."/>
            <person name="Mazzullo G."/>
            <person name="Brenig B."/>
            <person name="Venanzi F."/>
            <person name="Azevedo V."/>
        </authorList>
    </citation>
    <scope>NUCLEOTIDE SEQUENCE [LARGE SCALE GENOMIC DNA]</scope>
    <source>
        <strain evidence="4 5">LGCM 259</strain>
    </source>
</reference>
<dbReference type="Proteomes" id="UP000307000">
    <property type="component" value="Chromosome"/>
</dbReference>
<dbReference type="EMBL" id="CP034412">
    <property type="protein sequence ID" value="QCY46866.1"/>
    <property type="molecule type" value="Genomic_DNA"/>
</dbReference>
<feature type="domain" description="DUF2382" evidence="3">
    <location>
        <begin position="181"/>
        <end position="292"/>
    </location>
</feature>
<feature type="compositionally biased region" description="Basic and acidic residues" evidence="1">
    <location>
        <begin position="304"/>
        <end position="313"/>
    </location>
</feature>
<proteinExistence type="predicted"/>
<feature type="region of interest" description="Disordered" evidence="1">
    <location>
        <begin position="220"/>
        <end position="259"/>
    </location>
</feature>
<feature type="region of interest" description="Disordered" evidence="1">
    <location>
        <begin position="271"/>
        <end position="313"/>
    </location>
</feature>
<dbReference type="NCBIfam" id="TIGR02271">
    <property type="entry name" value="YsnF/AvaK domain"/>
    <property type="match status" value="1"/>
</dbReference>
<gene>
    <name evidence="4" type="ORF">GcLGCM259_1122</name>
</gene>
<dbReference type="Gene3D" id="3.90.50.10">
    <property type="entry name" value="Photosynthetic Reaction Center, subunit H, domain 2"/>
    <property type="match status" value="1"/>
</dbReference>
<dbReference type="InterPro" id="IPR027275">
    <property type="entry name" value="PRC-brl_dom"/>
</dbReference>
<dbReference type="InterPro" id="IPR052967">
    <property type="entry name" value="Stress_Response_Assoc"/>
</dbReference>
<evidence type="ECO:0000259" key="3">
    <source>
        <dbReference type="Pfam" id="PF09557"/>
    </source>
</evidence>
<dbReference type="Pfam" id="PF05239">
    <property type="entry name" value="PRC"/>
    <property type="match status" value="1"/>
</dbReference>
<evidence type="ECO:0000313" key="4">
    <source>
        <dbReference type="EMBL" id="QCY46866.1"/>
    </source>
</evidence>
<dbReference type="KEGG" id="gcr:GcLGCM259_1122"/>
<dbReference type="PANTHER" id="PTHR38463:SF1">
    <property type="entry name" value="STRESS RESPONSE PROTEIN YSNF"/>
    <property type="match status" value="1"/>
</dbReference>
<feature type="compositionally biased region" description="Acidic residues" evidence="1">
    <location>
        <begin position="294"/>
        <end position="303"/>
    </location>
</feature>
<accession>A0A5B7WRV4</accession>
<feature type="compositionally biased region" description="Basic and acidic residues" evidence="1">
    <location>
        <begin position="141"/>
        <end position="184"/>
    </location>
</feature>
<dbReference type="InterPro" id="IPR011033">
    <property type="entry name" value="PRC_barrel-like_sf"/>
</dbReference>
<dbReference type="GO" id="GO:0019684">
    <property type="term" value="P:photosynthesis, light reaction"/>
    <property type="evidence" value="ECO:0007669"/>
    <property type="project" value="InterPro"/>
</dbReference>
<dbReference type="SUPFAM" id="SSF50346">
    <property type="entry name" value="PRC-barrel domain"/>
    <property type="match status" value="1"/>
</dbReference>
<feature type="compositionally biased region" description="Basic and acidic residues" evidence="1">
    <location>
        <begin position="271"/>
        <end position="293"/>
    </location>
</feature>
<dbReference type="RefSeq" id="WP_138926020.1">
    <property type="nucleotide sequence ID" value="NZ_CP034412.1"/>
</dbReference>